<organism evidence="2 3">
    <name type="scientific">Rhodotorula graminis (strain WP1)</name>
    <dbReference type="NCBI Taxonomy" id="578459"/>
    <lineage>
        <taxon>Eukaryota</taxon>
        <taxon>Fungi</taxon>
        <taxon>Dikarya</taxon>
        <taxon>Basidiomycota</taxon>
        <taxon>Pucciniomycotina</taxon>
        <taxon>Microbotryomycetes</taxon>
        <taxon>Sporidiobolales</taxon>
        <taxon>Sporidiobolaceae</taxon>
        <taxon>Rhodotorula</taxon>
    </lineage>
</organism>
<feature type="region of interest" description="Disordered" evidence="1">
    <location>
        <begin position="23"/>
        <end position="108"/>
    </location>
</feature>
<sequence>APHLVRVPLDALRARIRDHRLARARGEPCASAGDDPDAGGQRPSRHDKHPANALDDGLPGNDVDAKHACDAHAEVFDGQDPQSRRIHHDAVDGHGGNGPDGPAADQGSVCGVGRRTVRPARLGCSSRGRDGSERCPVGLVLIRV</sequence>
<evidence type="ECO:0000313" key="3">
    <source>
        <dbReference type="Proteomes" id="UP000053890"/>
    </source>
</evidence>
<gene>
    <name evidence="2" type="ORF">RHOBADRAFT_55389</name>
</gene>
<dbReference type="AlphaFoldDB" id="A0A0P9H070"/>
<feature type="compositionally biased region" description="Basic and acidic residues" evidence="1">
    <location>
        <begin position="63"/>
        <end position="75"/>
    </location>
</feature>
<feature type="non-terminal residue" evidence="2">
    <location>
        <position position="1"/>
    </location>
</feature>
<evidence type="ECO:0000313" key="2">
    <source>
        <dbReference type="EMBL" id="KPV73178.1"/>
    </source>
</evidence>
<evidence type="ECO:0000256" key="1">
    <source>
        <dbReference type="SAM" id="MobiDB-lite"/>
    </source>
</evidence>
<reference evidence="2 3" key="1">
    <citation type="journal article" date="2015" name="Front. Microbiol.">
        <title>Genome sequence of the plant growth promoting endophytic yeast Rhodotorula graminis WP1.</title>
        <authorList>
            <person name="Firrincieli A."/>
            <person name="Otillar R."/>
            <person name="Salamov A."/>
            <person name="Schmutz J."/>
            <person name="Khan Z."/>
            <person name="Redman R.S."/>
            <person name="Fleck N.D."/>
            <person name="Lindquist E."/>
            <person name="Grigoriev I.V."/>
            <person name="Doty S.L."/>
        </authorList>
    </citation>
    <scope>NUCLEOTIDE SEQUENCE [LARGE SCALE GENOMIC DNA]</scope>
    <source>
        <strain evidence="2 3">WP1</strain>
    </source>
</reference>
<dbReference type="EMBL" id="KQ474084">
    <property type="protein sequence ID" value="KPV73178.1"/>
    <property type="molecule type" value="Genomic_DNA"/>
</dbReference>
<dbReference type="Proteomes" id="UP000053890">
    <property type="component" value="Unassembled WGS sequence"/>
</dbReference>
<accession>A0A0P9H070</accession>
<dbReference type="RefSeq" id="XP_018269227.1">
    <property type="nucleotide sequence ID" value="XM_018417824.1"/>
</dbReference>
<keyword evidence="3" id="KW-1185">Reference proteome</keyword>
<name>A0A0P9H070_RHOGW</name>
<protein>
    <submittedName>
        <fullName evidence="2">Uncharacterized protein</fullName>
    </submittedName>
</protein>
<proteinExistence type="predicted"/>
<dbReference type="GeneID" id="28978272"/>